<feature type="domain" description="Cep192-like" evidence="2">
    <location>
        <begin position="737"/>
        <end position="857"/>
    </location>
</feature>
<reference evidence="10" key="2">
    <citation type="submission" date="2025-08" db="UniProtKB">
        <authorList>
            <consortium name="Ensembl"/>
        </authorList>
    </citation>
    <scope>IDENTIFICATION</scope>
</reference>
<evidence type="ECO:0000259" key="3">
    <source>
        <dbReference type="Pfam" id="PF22064"/>
    </source>
</evidence>
<dbReference type="InterPro" id="IPR054091">
    <property type="entry name" value="Cep192-like_D5"/>
</dbReference>
<dbReference type="InterPro" id="IPR054087">
    <property type="entry name" value="Cep192-like_D7"/>
</dbReference>
<feature type="domain" description="Cep192/Spd-2-like" evidence="7">
    <location>
        <begin position="1123"/>
        <end position="1240"/>
    </location>
</feature>
<dbReference type="Proteomes" id="UP000694553">
    <property type="component" value="Unassembled WGS sequence"/>
</dbReference>
<evidence type="ECO:0000259" key="2">
    <source>
        <dbReference type="Pfam" id="PF22060"/>
    </source>
</evidence>
<feature type="compositionally biased region" description="Polar residues" evidence="1">
    <location>
        <begin position="368"/>
        <end position="388"/>
    </location>
</feature>
<dbReference type="InterPro" id="IPR013783">
    <property type="entry name" value="Ig-like_fold"/>
</dbReference>
<evidence type="ECO:0000313" key="10">
    <source>
        <dbReference type="Ensembl" id="ENSCMUP00000002488.2"/>
    </source>
</evidence>
<feature type="region of interest" description="Disordered" evidence="1">
    <location>
        <begin position="368"/>
        <end position="393"/>
    </location>
</feature>
<reference evidence="10" key="3">
    <citation type="submission" date="2025-09" db="UniProtKB">
        <authorList>
            <consortium name="Ensembl"/>
        </authorList>
    </citation>
    <scope>IDENTIFICATION</scope>
</reference>
<dbReference type="Pfam" id="PF22060">
    <property type="entry name" value="Cep192_D1"/>
    <property type="match status" value="1"/>
</dbReference>
<dbReference type="PANTHER" id="PTHR16029:SF11">
    <property type="entry name" value="CENTROSOMAL PROTEIN OF 192 KDA"/>
    <property type="match status" value="1"/>
</dbReference>
<dbReference type="GO" id="GO:0019901">
    <property type="term" value="F:protein kinase binding"/>
    <property type="evidence" value="ECO:0007669"/>
    <property type="project" value="TreeGrafter"/>
</dbReference>
<evidence type="ECO:0000256" key="1">
    <source>
        <dbReference type="SAM" id="MobiDB-lite"/>
    </source>
</evidence>
<dbReference type="GO" id="GO:0090222">
    <property type="term" value="P:centrosome-templated microtubule nucleation"/>
    <property type="evidence" value="ECO:0007669"/>
    <property type="project" value="InterPro"/>
</dbReference>
<feature type="compositionally biased region" description="Low complexity" evidence="1">
    <location>
        <begin position="288"/>
        <end position="297"/>
    </location>
</feature>
<dbReference type="GO" id="GO:0005814">
    <property type="term" value="C:centriole"/>
    <property type="evidence" value="ECO:0007669"/>
    <property type="project" value="TreeGrafter"/>
</dbReference>
<dbReference type="InterPro" id="IPR054089">
    <property type="entry name" value="Cep192-like_D3"/>
</dbReference>
<evidence type="ECO:0000259" key="4">
    <source>
        <dbReference type="Pfam" id="PF22065"/>
    </source>
</evidence>
<dbReference type="InterPro" id="IPR054088">
    <property type="entry name" value="Cep192-like_D8"/>
</dbReference>
<evidence type="ECO:0000259" key="9">
    <source>
        <dbReference type="Pfam" id="PF22076"/>
    </source>
</evidence>
<evidence type="ECO:0000259" key="8">
    <source>
        <dbReference type="Pfam" id="PF22074"/>
    </source>
</evidence>
<evidence type="ECO:0000313" key="11">
    <source>
        <dbReference type="Proteomes" id="UP000694553"/>
    </source>
</evidence>
<keyword evidence="11" id="KW-1185">Reference proteome</keyword>
<feature type="domain" description="Cep192-like" evidence="4">
    <location>
        <begin position="1566"/>
        <end position="1640"/>
    </location>
</feature>
<sequence>MAACLKTCMFFKHSGLRLFCDLPHSIVYQNEEGKWVTDLAYYTAFDEEQDLNVSEYDKLNEEFITGSEAAAMIAQDQEEFEKAHRLVQPSFGYYITSPKKRQPVALLRQSDSSGGDIGQEISQLSEVFSGSYGTAFFFYGALREVDTTAGIHENINTEAATKSKAKVFLLCFSLWYKFEDALSNHSDSVLSITTIANAIANASTSAEPSQLAAMMMALSNKSKRTRVLPGQNLLAYQNSHLTSTRCIGEDRETVDQAANAVPEPCNDSVEGGAENTPSLSDLKPAKQSSKYVSVSSSTAKPMQKLNNDERKQNANIEKRNKDASTPCGGNAKHVTFEKLSPSFQNSTEHKPILPECDLPLEDEQYSFRPSTSPLIHSSPSETSGTAFSGSEKDFTCPSHCQESPCKESVLPQSVYSSPSMSRLTYVSAPGSTHKNTADENAGELSTTIIQASPTPPQEHTKENLEDHSCQRNRREAVLSIDQKREENELAGLQRKLGNVLDRELAKEGFLKNEKQLPSVSSNVPANQEELDHVKSALPSKLCTFQPLSVNADAQEACQDQTVKAQRQGLPSLNILPLYSGLNTCLTCNQNSSGEQYVPISTVKSHVTTSESQAISSSVPTLLTGHSLATTPFAQQHLGAIQPTGNAVLSQFHGCSSAGFGLPAGLPCSGVPAGYVENPLMLGIPLGPNIRPGSLGAVSLYNPHPTSWNSNILNMKPCTRQPLGVGRSEWESIFSSKGHIKVPEELKFPNACCVGIASQTVLSIYNPTDRWLQVSIGILSVSINGEKVDPMKYQCLVFKNKTIVGSYSTNDLKILFLPSHSGIFQCILNVSSWPVAADAETIVQSEALASRVVLTAVAENPNLEVETGKGDCLDFGDLTSGSWKALPLKLINKTHAFVPIRLIINANAVAWRCFTFSKEPVNTSNEQMDAVSQTAAPSVVNHVIHASYDGQDPEAVTVWVLFHAPKKQISGSDSLGPADEFLARVDVEVDSPGPSTVIKSISLRARAGTARIHVPKDLQKIHLSTSVGSTVKQQLSLKNAGNICVYLKVEDSCFAVEPEGLFLFPGEEQVVTVQFFPKSITTTESTLKILVLPSGPQYEVMIKGEVESGKNRPVSTAAGLSDIPPILSNKQFIAWGAVALGSSVEKKLTLRNDSPSVTQHLRLLIRGQDQDSFQLQSIFGSEGRLASNWELKIRPKEDTNIYLMFTPTRVTCCFAKLEIKQLGIRSKPGIKFTIPLSGYGGTSNIILENVKKLSDSCMVTLERSLSARSQKASFHVRNTGSRAAYVKVLCLANLQTKTVMDPQVMTVSPDKFVLREGTHEVITVTWNPMEKHFNTSMLVSTVWFFWGDEVSRQQYRRAVMYKPGVEKRIIPENNLLRHTVFDEEFQGEQLKNLILIFVGQMCFWLESYLFFRFENFVRHTTATLDVLPVKGPQGPSLSAKTNVLVQNKSDAQQTWAVTPEYLTLTSPSIGGTADTRHVQIVNNSNRMLTFELSWPAHCLTVTPQHGAVEPEGSTLILVSPNPALATRPTLIPWSGLIYIRCDNGLKVRGLLEIGDCNFLFYFVSSNEADVDGSGCVYRVTYSVFRFSHVSGTLEAHGQEKVAVIFLPRDKGDYSQFWDLEYYPVENPSRKHKLKFQLSGKSAKTENETPIVKASACGLTKTEVPVTPEMKVDSEGQPKRIRQKEVIQGVYAPEDFYVFPLTRVGETCTLKVNLRNNSFTTHMLKFVSPREPFYIKHLKYSLRSCHFINVPVQFKPKAEGMFEDVFVVLTAKNGPINIRLWGKAIAKK</sequence>
<dbReference type="GO" id="GO:0051298">
    <property type="term" value="P:centrosome duplication"/>
    <property type="evidence" value="ECO:0007669"/>
    <property type="project" value="InterPro"/>
</dbReference>
<dbReference type="InterPro" id="IPR054090">
    <property type="entry name" value="Cep192_Spd-2-like_dom"/>
</dbReference>
<organism evidence="10 11">
    <name type="scientific">Corvus moneduloides</name>
    <name type="common">New Caledonian crow</name>
    <dbReference type="NCBI Taxonomy" id="1196302"/>
    <lineage>
        <taxon>Eukaryota</taxon>
        <taxon>Metazoa</taxon>
        <taxon>Chordata</taxon>
        <taxon>Craniata</taxon>
        <taxon>Vertebrata</taxon>
        <taxon>Euteleostomi</taxon>
        <taxon>Archelosauria</taxon>
        <taxon>Archosauria</taxon>
        <taxon>Dinosauria</taxon>
        <taxon>Saurischia</taxon>
        <taxon>Theropoda</taxon>
        <taxon>Coelurosauria</taxon>
        <taxon>Aves</taxon>
        <taxon>Neognathae</taxon>
        <taxon>Neoaves</taxon>
        <taxon>Telluraves</taxon>
        <taxon>Australaves</taxon>
        <taxon>Passeriformes</taxon>
        <taxon>Corvoidea</taxon>
        <taxon>Corvidae</taxon>
        <taxon>Corvus</taxon>
    </lineage>
</organism>
<dbReference type="Pfam" id="PF25763">
    <property type="entry name" value="Aurora-A_bind_CEP192"/>
    <property type="match status" value="1"/>
</dbReference>
<dbReference type="Pfam" id="PF22076">
    <property type="entry name" value="Cep192_D6"/>
    <property type="match status" value="1"/>
</dbReference>
<dbReference type="Pfam" id="PF22074">
    <property type="entry name" value="Cep192_D5"/>
    <property type="match status" value="1"/>
</dbReference>
<evidence type="ECO:0000259" key="7">
    <source>
        <dbReference type="Pfam" id="PF22073"/>
    </source>
</evidence>
<reference evidence="11" key="1">
    <citation type="submission" date="2019-10" db="EMBL/GenBank/DDBJ databases">
        <title>Corvus moneduloides (New Caledonian crow) genome, bCorMon1, primary haplotype.</title>
        <authorList>
            <person name="Rutz C."/>
            <person name="Fungtammasan C."/>
            <person name="Mountcastle J."/>
            <person name="Formenti G."/>
            <person name="Chow W."/>
            <person name="Howe K."/>
            <person name="Steele M.P."/>
            <person name="Fernandes J."/>
            <person name="Gilbert M.T.P."/>
            <person name="Fedrigo O."/>
            <person name="Jarvis E.D."/>
            <person name="Gemmell N."/>
        </authorList>
    </citation>
    <scope>NUCLEOTIDE SEQUENCE [LARGE SCALE GENOMIC DNA]</scope>
</reference>
<dbReference type="InterPro" id="IPR054085">
    <property type="entry name" value="Cep192-like_D1"/>
</dbReference>
<feature type="region of interest" description="Disordered" evidence="1">
    <location>
        <begin position="263"/>
        <end position="328"/>
    </location>
</feature>
<dbReference type="InterPro" id="IPR054092">
    <property type="entry name" value="Cep192-like_D6"/>
</dbReference>
<dbReference type="GO" id="GO:0071539">
    <property type="term" value="P:protein localization to centrosome"/>
    <property type="evidence" value="ECO:0007669"/>
    <property type="project" value="InterPro"/>
</dbReference>
<dbReference type="InterPro" id="IPR039103">
    <property type="entry name" value="Spd-2/CEP192"/>
</dbReference>
<feature type="domain" description="Cep192-like" evidence="9">
    <location>
        <begin position="1451"/>
        <end position="1545"/>
    </location>
</feature>
<dbReference type="InterPro" id="IPR054086">
    <property type="entry name" value="Cep192-like_D2"/>
</dbReference>
<dbReference type="Pfam" id="PF22066">
    <property type="entry name" value="Cep192_D8"/>
    <property type="match status" value="1"/>
</dbReference>
<feature type="domain" description="Cep192-like" evidence="6">
    <location>
        <begin position="1012"/>
        <end position="1105"/>
    </location>
</feature>
<dbReference type="Pfam" id="PF22065">
    <property type="entry name" value="Cep192_D7"/>
    <property type="match status" value="1"/>
</dbReference>
<name>A0A8C3DBD7_CORMO</name>
<feature type="compositionally biased region" description="Basic and acidic residues" evidence="1">
    <location>
        <begin position="306"/>
        <end position="322"/>
    </location>
</feature>
<dbReference type="Pfam" id="PF22067">
    <property type="entry name" value="Cep192_D3"/>
    <property type="match status" value="1"/>
</dbReference>
<accession>A0A8C3DBD7</accession>
<evidence type="ECO:0000259" key="6">
    <source>
        <dbReference type="Pfam" id="PF22067"/>
    </source>
</evidence>
<feature type="domain" description="Cep192-like" evidence="5">
    <location>
        <begin position="1684"/>
        <end position="1782"/>
    </location>
</feature>
<dbReference type="Ensembl" id="ENSCMUT00000002697.2">
    <property type="protein sequence ID" value="ENSCMUP00000002488.2"/>
    <property type="gene ID" value="ENSCMUG00000001591.2"/>
</dbReference>
<accession>A0A8U7MBA4</accession>
<dbReference type="GO" id="GO:0005737">
    <property type="term" value="C:cytoplasm"/>
    <property type="evidence" value="ECO:0007669"/>
    <property type="project" value="TreeGrafter"/>
</dbReference>
<dbReference type="Pfam" id="PF22073">
    <property type="entry name" value="Cep192_D4"/>
    <property type="match status" value="1"/>
</dbReference>
<feature type="domain" description="Cep192-like" evidence="8">
    <location>
        <begin position="1246"/>
        <end position="1389"/>
    </location>
</feature>
<dbReference type="PANTHER" id="PTHR16029">
    <property type="entry name" value="CENTROSOMAL PROTEIN OF 192 KDA"/>
    <property type="match status" value="1"/>
</dbReference>
<evidence type="ECO:0000259" key="5">
    <source>
        <dbReference type="Pfam" id="PF22066"/>
    </source>
</evidence>
<protein>
    <submittedName>
        <fullName evidence="10">Uncharacterized protein</fullName>
    </submittedName>
</protein>
<dbReference type="Gene3D" id="2.60.40.10">
    <property type="entry name" value="Immunoglobulins"/>
    <property type="match status" value="2"/>
</dbReference>
<dbReference type="Pfam" id="PF22064">
    <property type="entry name" value="Cep192_D2"/>
    <property type="match status" value="1"/>
</dbReference>
<dbReference type="InterPro" id="IPR057662">
    <property type="entry name" value="CEP192_Aurora-A_bind"/>
</dbReference>
<feature type="domain" description="Cep192-like" evidence="3">
    <location>
        <begin position="859"/>
        <end position="1009"/>
    </location>
</feature>
<proteinExistence type="predicted"/>
<dbReference type="GO" id="GO:0090307">
    <property type="term" value="P:mitotic spindle assembly"/>
    <property type="evidence" value="ECO:0007669"/>
    <property type="project" value="TreeGrafter"/>
</dbReference>
<dbReference type="GO" id="GO:0000242">
    <property type="term" value="C:pericentriolar material"/>
    <property type="evidence" value="ECO:0007669"/>
    <property type="project" value="TreeGrafter"/>
</dbReference>